<gene>
    <name evidence="1" type="ORF">KYN89_02365</name>
</gene>
<name>A0ABS7P9Y9_9SPHN</name>
<proteinExistence type="predicted"/>
<protein>
    <submittedName>
        <fullName evidence="1">Uncharacterized protein</fullName>
    </submittedName>
</protein>
<organism evidence="1 2">
    <name type="scientific">Alteriqipengyuania abyssalis</name>
    <dbReference type="NCBI Taxonomy" id="2860200"/>
    <lineage>
        <taxon>Bacteria</taxon>
        <taxon>Pseudomonadati</taxon>
        <taxon>Pseudomonadota</taxon>
        <taxon>Alphaproteobacteria</taxon>
        <taxon>Sphingomonadales</taxon>
        <taxon>Erythrobacteraceae</taxon>
        <taxon>Alteriqipengyuania</taxon>
    </lineage>
</organism>
<evidence type="ECO:0000313" key="2">
    <source>
        <dbReference type="Proteomes" id="UP000759298"/>
    </source>
</evidence>
<dbReference type="RefSeq" id="WP_222823631.1">
    <property type="nucleotide sequence ID" value="NZ_JAHWXP010000001.1"/>
</dbReference>
<keyword evidence="2" id="KW-1185">Reference proteome</keyword>
<dbReference type="EMBL" id="JAHWXP010000001">
    <property type="protein sequence ID" value="MBY8335884.1"/>
    <property type="molecule type" value="Genomic_DNA"/>
</dbReference>
<accession>A0ABS7P9Y9</accession>
<evidence type="ECO:0000313" key="1">
    <source>
        <dbReference type="EMBL" id="MBY8335884.1"/>
    </source>
</evidence>
<dbReference type="Proteomes" id="UP000759298">
    <property type="component" value="Unassembled WGS sequence"/>
</dbReference>
<reference evidence="1 2" key="1">
    <citation type="submission" date="2021-07" db="EMBL/GenBank/DDBJ databases">
        <title>Alteriqipengyuania abyssalis NZ-12B nov, sp.nov isolated from deep sea sponge in pacific ocean.</title>
        <authorList>
            <person name="Tareen S."/>
            <person name="Wink J."/>
        </authorList>
    </citation>
    <scope>NUCLEOTIDE SEQUENCE [LARGE SCALE GENOMIC DNA]</scope>
    <source>
        <strain evidence="1 2">NZ-12B</strain>
    </source>
</reference>
<comment type="caution">
    <text evidence="1">The sequence shown here is derived from an EMBL/GenBank/DDBJ whole genome shotgun (WGS) entry which is preliminary data.</text>
</comment>
<sequence length="84" mass="9214">MSTITERPRRILTVRDPAVELLLSSYPGDPPDDTGELRAFSTGLIASVRRWSNAKGYRRRSGNALDRASADAALRAALARESSR</sequence>